<dbReference type="InterPro" id="IPR045851">
    <property type="entry name" value="AMP-bd_C_sf"/>
</dbReference>
<dbReference type="InterPro" id="IPR025110">
    <property type="entry name" value="AMP-bd_C"/>
</dbReference>
<evidence type="ECO:0000259" key="7">
    <source>
        <dbReference type="Pfam" id="PF13193"/>
    </source>
</evidence>
<evidence type="ECO:0000313" key="9">
    <source>
        <dbReference type="Proteomes" id="UP000024816"/>
    </source>
</evidence>
<dbReference type="GO" id="GO:0019748">
    <property type="term" value="P:secondary metabolic process"/>
    <property type="evidence" value="ECO:0007669"/>
    <property type="project" value="TreeGrafter"/>
</dbReference>
<dbReference type="EMBL" id="ARYJ01000002">
    <property type="protein sequence ID" value="KCZ90188.1"/>
    <property type="molecule type" value="Genomic_DNA"/>
</dbReference>
<dbReference type="EC" id="6.2.1.44" evidence="4"/>
<evidence type="ECO:0000256" key="2">
    <source>
        <dbReference type="ARBA" id="ARBA00022598"/>
    </source>
</evidence>
<comment type="catalytic activity">
    <reaction evidence="3">
        <text>3-(methylsulfanyl)propanoate + ATP + CoA = 3-(methylsulfanyl)propanoyl-CoA + AMP + diphosphate</text>
        <dbReference type="Rhea" id="RHEA:43052"/>
        <dbReference type="ChEBI" id="CHEBI:30616"/>
        <dbReference type="ChEBI" id="CHEBI:33019"/>
        <dbReference type="ChEBI" id="CHEBI:49016"/>
        <dbReference type="ChEBI" id="CHEBI:57287"/>
        <dbReference type="ChEBI" id="CHEBI:82815"/>
        <dbReference type="ChEBI" id="CHEBI:456215"/>
        <dbReference type="EC" id="6.2.1.44"/>
    </reaction>
    <physiologicalReaction direction="left-to-right" evidence="3">
        <dbReference type="Rhea" id="RHEA:43053"/>
    </physiologicalReaction>
</comment>
<dbReference type="FunFam" id="3.30.300.30:FF:000008">
    <property type="entry name" value="2,3-dihydroxybenzoate-AMP ligase"/>
    <property type="match status" value="1"/>
</dbReference>
<evidence type="ECO:0000256" key="5">
    <source>
        <dbReference type="ARBA" id="ARBA00067668"/>
    </source>
</evidence>
<dbReference type="SUPFAM" id="SSF56801">
    <property type="entry name" value="Acetyl-CoA synthetase-like"/>
    <property type="match status" value="1"/>
</dbReference>
<dbReference type="RefSeq" id="WP_035578182.1">
    <property type="nucleotide sequence ID" value="NZ_ARYJ01000002.1"/>
</dbReference>
<evidence type="ECO:0000256" key="4">
    <source>
        <dbReference type="ARBA" id="ARBA00066616"/>
    </source>
</evidence>
<dbReference type="Pfam" id="PF00501">
    <property type="entry name" value="AMP-binding"/>
    <property type="match status" value="1"/>
</dbReference>
<dbReference type="PROSITE" id="PS00455">
    <property type="entry name" value="AMP_BINDING"/>
    <property type="match status" value="1"/>
</dbReference>
<evidence type="ECO:0000259" key="6">
    <source>
        <dbReference type="Pfam" id="PF00501"/>
    </source>
</evidence>
<evidence type="ECO:0000313" key="8">
    <source>
        <dbReference type="EMBL" id="KCZ90188.1"/>
    </source>
</evidence>
<dbReference type="PANTHER" id="PTHR24096:SF393">
    <property type="entry name" value="LIGASE, PUTATIVE-RELATED"/>
    <property type="match status" value="1"/>
</dbReference>
<comment type="similarity">
    <text evidence="1">Belongs to the ATP-dependent AMP-binding enzyme family.</text>
</comment>
<dbReference type="InterPro" id="IPR000873">
    <property type="entry name" value="AMP-dep_synth/lig_dom"/>
</dbReference>
<dbReference type="Gene3D" id="2.30.38.10">
    <property type="entry name" value="Luciferase, Domain 3"/>
    <property type="match status" value="1"/>
</dbReference>
<keyword evidence="2" id="KW-0436">Ligase</keyword>
<feature type="domain" description="AMP-binding enzyme C-terminal" evidence="7">
    <location>
        <begin position="493"/>
        <end position="569"/>
    </location>
</feature>
<dbReference type="AlphaFoldDB" id="A0A059FI82"/>
<evidence type="ECO:0000256" key="3">
    <source>
        <dbReference type="ARBA" id="ARBA00051915"/>
    </source>
</evidence>
<dbReference type="Gene3D" id="3.40.50.980">
    <property type="match status" value="2"/>
</dbReference>
<dbReference type="Gene3D" id="3.30.300.30">
    <property type="match status" value="1"/>
</dbReference>
<gene>
    <name evidence="8" type="ORF">HJA_03136</name>
</gene>
<dbReference type="eggNOG" id="COG0318">
    <property type="taxonomic scope" value="Bacteria"/>
</dbReference>
<dbReference type="GO" id="GO:0016405">
    <property type="term" value="F:CoA-ligase activity"/>
    <property type="evidence" value="ECO:0007669"/>
    <property type="project" value="TreeGrafter"/>
</dbReference>
<dbReference type="Pfam" id="PF13193">
    <property type="entry name" value="AMP-binding_C"/>
    <property type="match status" value="1"/>
</dbReference>
<protein>
    <recommendedName>
        <fullName evidence="5">3-methylmercaptopropionyl-CoA ligase</fullName>
        <ecNumber evidence="4">6.2.1.44</ecNumber>
    </recommendedName>
</protein>
<feature type="domain" description="AMP-dependent synthetase/ligase" evidence="6">
    <location>
        <begin position="58"/>
        <end position="443"/>
    </location>
</feature>
<organism evidence="8 9">
    <name type="scientific">Hyphomonas jannaschiana VP2</name>
    <dbReference type="NCBI Taxonomy" id="1280952"/>
    <lineage>
        <taxon>Bacteria</taxon>
        <taxon>Pseudomonadati</taxon>
        <taxon>Pseudomonadota</taxon>
        <taxon>Alphaproteobacteria</taxon>
        <taxon>Hyphomonadales</taxon>
        <taxon>Hyphomonadaceae</taxon>
        <taxon>Hyphomonas</taxon>
    </lineage>
</organism>
<sequence>MSSELLPPNWPAMSIAEANAALAAPGSPVQVEDTVIDGVPSKGYTNAPPNIHSILFLAAMTHPERDYIVYKDERVTYKAMLRAVEHFAATLRDKYGITKGDRVAVIMRNYPQWPVAFYAALSLGAIATPMNSWWTGEELEYGLSFAGVKAAVVDPQIFERIHEHLGDLPDLKHVIIAREPGDEHNHPSVSSMEDAIGPANSWADLADIGMPDVEIGPDDDATIMYTSGTTGKPKGALATHRAVIANMFNSLTCTARMYLRKGEAVPEPDPNVTRATLMSIPFFHATGSFAILIPTALRGDKIVTMYKWDASEALPIIERERITSIGGVPAIAWQVLEHPDRDKYDLSSIEVVSYGGAPSAPELVSTIKRRLPNAAPGNGWGMTETCATVTLNIGEDYVNRPTSAGAPPSAVELKICDPDGKEMPAGEVGELWCKSPSNCKLYWNRPDATAETFRNGWVVTGDLARLDEEGFLFLVDRAKDMLIRGGENIYSIEVESALYDHPAVMDAAVVGIPHKVLGEEVGAVVQLKPGMSVTEDELRAHVANQLAAFKVPVEIHFMDQPLPRNANGKILKKELREQFTPRG</sequence>
<dbReference type="OrthoDB" id="6187882at2"/>
<accession>A0A059FI82</accession>
<evidence type="ECO:0000256" key="1">
    <source>
        <dbReference type="ARBA" id="ARBA00006432"/>
    </source>
</evidence>
<dbReference type="STRING" id="1280952.HJA_03136"/>
<dbReference type="InterPro" id="IPR020845">
    <property type="entry name" value="AMP-binding_CS"/>
</dbReference>
<comment type="caution">
    <text evidence="8">The sequence shown here is derived from an EMBL/GenBank/DDBJ whole genome shotgun (WGS) entry which is preliminary data.</text>
</comment>
<dbReference type="PANTHER" id="PTHR24096">
    <property type="entry name" value="LONG-CHAIN-FATTY-ACID--COA LIGASE"/>
    <property type="match status" value="1"/>
</dbReference>
<name>A0A059FI82_9PROT</name>
<reference evidence="8 9" key="1">
    <citation type="journal article" date="2014" name="Antonie Van Leeuwenhoek">
        <title>Hyphomonas beringensis sp. nov. and Hyphomonas chukchiensis sp. nov., isolated from surface seawater of the Bering Sea and Chukchi Sea.</title>
        <authorList>
            <person name="Li C."/>
            <person name="Lai Q."/>
            <person name="Li G."/>
            <person name="Dong C."/>
            <person name="Wang J."/>
            <person name="Liao Y."/>
            <person name="Shao Z."/>
        </authorList>
    </citation>
    <scope>NUCLEOTIDE SEQUENCE [LARGE SCALE GENOMIC DNA]</scope>
    <source>
        <strain evidence="8 9">VP2</strain>
    </source>
</reference>
<keyword evidence="9" id="KW-1185">Reference proteome</keyword>
<dbReference type="Proteomes" id="UP000024816">
    <property type="component" value="Unassembled WGS sequence"/>
</dbReference>
<proteinExistence type="inferred from homology"/>
<dbReference type="PATRIC" id="fig|1280952.3.peg.629"/>